<dbReference type="EMBL" id="CP020373">
    <property type="protein sequence ID" value="AZQ10867.1"/>
    <property type="molecule type" value="Genomic_DNA"/>
</dbReference>
<sequence>MENCANLGNGIEVNGNSLSGKSDFIFRGRQLGCLPNMLSKVFWAIDNC</sequence>
<proteinExistence type="predicted"/>
<evidence type="ECO:0000313" key="2">
    <source>
        <dbReference type="Proteomes" id="UP000278437"/>
    </source>
</evidence>
<gene>
    <name evidence="1" type="ORF">STH12_01759</name>
</gene>
<keyword evidence="2" id="KW-1185">Reference proteome</keyword>
<dbReference type="Proteomes" id="UP000278437">
    <property type="component" value="Chromosome"/>
</dbReference>
<protein>
    <submittedName>
        <fullName evidence="1">Uncharacterized protein</fullName>
    </submittedName>
</protein>
<name>A0ABM7DB73_9GAMM</name>
<reference evidence="2" key="1">
    <citation type="submission" date="2017-03" db="EMBL/GenBank/DDBJ databases">
        <title>Full genome sequence of a non-lethal Shewanella isolate that potentiates virulence of Vibio parahaemolyticus causing acute hepatopancreatic necrosis disease (AHPND) in shrimp.</title>
        <authorList>
            <person name="Prachumwat A."/>
            <person name="Sritunyalucksana K."/>
        </authorList>
    </citation>
    <scope>NUCLEOTIDE SEQUENCE [LARGE SCALE GENOMIC DNA]</scope>
    <source>
        <strain evidence="2">TH2012</strain>
    </source>
</reference>
<accession>A0ABM7DB73</accession>
<organism evidence="1 2">
    <name type="scientific">Shewanella khirikhana</name>
    <dbReference type="NCBI Taxonomy" id="1965282"/>
    <lineage>
        <taxon>Bacteria</taxon>
        <taxon>Pseudomonadati</taxon>
        <taxon>Pseudomonadota</taxon>
        <taxon>Gammaproteobacteria</taxon>
        <taxon>Alteromonadales</taxon>
        <taxon>Shewanellaceae</taxon>
        <taxon>Shewanella</taxon>
    </lineage>
</organism>
<evidence type="ECO:0000313" key="1">
    <source>
        <dbReference type="EMBL" id="AZQ10867.1"/>
    </source>
</evidence>